<dbReference type="OrthoDB" id="408788at2759"/>
<dbReference type="EMBL" id="CAJOAX010001385">
    <property type="protein sequence ID" value="CAF3711076.1"/>
    <property type="molecule type" value="Genomic_DNA"/>
</dbReference>
<evidence type="ECO:0000256" key="9">
    <source>
        <dbReference type="ARBA" id="ARBA00045951"/>
    </source>
</evidence>
<feature type="binding site" evidence="11">
    <location>
        <begin position="305"/>
        <end position="306"/>
    </location>
    <ligand>
        <name>S-adenosyl-L-methionine</name>
        <dbReference type="ChEBI" id="CHEBI:59789"/>
    </ligand>
</feature>
<comment type="similarity">
    <text evidence="11">Belongs to the TRM5 / TYW2 family.</text>
</comment>
<dbReference type="GO" id="GO:0005759">
    <property type="term" value="C:mitochondrial matrix"/>
    <property type="evidence" value="ECO:0007669"/>
    <property type="project" value="UniProtKB-SubCell"/>
</dbReference>
<feature type="binding site" evidence="11">
    <location>
        <begin position="274"/>
        <end position="275"/>
    </location>
    <ligand>
        <name>S-adenosyl-L-methionine</name>
        <dbReference type="ChEBI" id="CHEBI:59789"/>
    </ligand>
</feature>
<comment type="function">
    <text evidence="9">Involved in mitochondrial tRNA methylation. Specifically methylates the N1 position of guanosine-37 in various tRNAs. Methylation is not dependent on the nature of the nucleoside 5' of the target nucleoside. This is the first step in the biosynthesis of wybutosine (yW), a modified base adjacent to the anticodon of tRNAs and required for accurate decoding.</text>
</comment>
<dbReference type="InterPro" id="IPR029063">
    <property type="entry name" value="SAM-dependent_MTases_sf"/>
</dbReference>
<evidence type="ECO:0000313" key="16">
    <source>
        <dbReference type="EMBL" id="CAF3913087.1"/>
    </source>
</evidence>
<evidence type="ECO:0000259" key="13">
    <source>
        <dbReference type="PROSITE" id="PS51684"/>
    </source>
</evidence>
<dbReference type="InterPro" id="IPR056743">
    <property type="entry name" value="TRM5-TYW2-like_MTfase"/>
</dbReference>
<evidence type="ECO:0000256" key="11">
    <source>
        <dbReference type="HAMAP-Rule" id="MF_03152"/>
    </source>
</evidence>
<comment type="subcellular location">
    <subcellularLocation>
        <location evidence="11">Mitochondrion matrix</location>
    </subcellularLocation>
    <subcellularLocation>
        <location evidence="11">Nucleus</location>
    </subcellularLocation>
    <subcellularLocation>
        <location evidence="11">Cytoplasm</location>
    </subcellularLocation>
    <text evidence="11">Predominantly in the mitochondria and in the nucleus.</text>
</comment>
<dbReference type="PROSITE" id="PS51684">
    <property type="entry name" value="SAM_MT_TRM5_TYW2"/>
    <property type="match status" value="1"/>
</dbReference>
<evidence type="ECO:0000313" key="15">
    <source>
        <dbReference type="EMBL" id="CAF3711076.1"/>
    </source>
</evidence>
<dbReference type="Pfam" id="PF25133">
    <property type="entry name" value="TYW2_N_2"/>
    <property type="match status" value="1"/>
</dbReference>
<comment type="function">
    <text evidence="11">Specifically methylates the N1 position of guanosine-37 in various cytoplasmic and mitochondrial tRNAs. Methylation is not dependent on the nature of the nucleoside 5' of the target nucleoside. This is the first step in the biosynthesis of wybutosine (yW), a modified base adjacent to the anticodon of tRNAs and required for accurate decoding.</text>
</comment>
<comment type="similarity">
    <text evidence="1">Belongs to the class I-like SAM-binding methyltransferase superfamily. TRM5/TYW2 family.</text>
</comment>
<dbReference type="Gene3D" id="3.30.300.110">
    <property type="entry name" value="Met-10+ protein-like domains"/>
    <property type="match status" value="1"/>
</dbReference>
<keyword evidence="2 11" id="KW-0963">Cytoplasm</keyword>
<dbReference type="PANTHER" id="PTHR23245">
    <property type="entry name" value="TRNA METHYLTRANSFERASE"/>
    <property type="match status" value="1"/>
</dbReference>
<accession>A0A818VDP1</accession>
<keyword evidence="3 11" id="KW-0489">Methyltransferase</keyword>
<keyword evidence="8 11" id="KW-0539">Nucleus</keyword>
<keyword evidence="6 11" id="KW-0819">tRNA processing</keyword>
<dbReference type="EMBL" id="CAJNOO010000522">
    <property type="protein sequence ID" value="CAF0968467.1"/>
    <property type="molecule type" value="Genomic_DNA"/>
</dbReference>
<dbReference type="Proteomes" id="UP000663882">
    <property type="component" value="Unassembled WGS sequence"/>
</dbReference>
<keyword evidence="7 11" id="KW-0496">Mitochondrion</keyword>
<evidence type="ECO:0000256" key="10">
    <source>
        <dbReference type="ARBA" id="ARBA00047783"/>
    </source>
</evidence>
<feature type="domain" description="SAM-dependent methyltransferase TRM5/TYW2-type" evidence="13">
    <location>
        <begin position="147"/>
        <end position="431"/>
    </location>
</feature>
<keyword evidence="5 11" id="KW-0949">S-adenosyl-L-methionine</keyword>
<evidence type="ECO:0000313" key="17">
    <source>
        <dbReference type="Proteomes" id="UP000663823"/>
    </source>
</evidence>
<dbReference type="GO" id="GO:0005634">
    <property type="term" value="C:nucleus"/>
    <property type="evidence" value="ECO:0007669"/>
    <property type="project" value="UniProtKB-SubCell"/>
</dbReference>
<dbReference type="FunFam" id="3.30.300.110:FF:000001">
    <property type="entry name" value="tRNA (guanine(37)-N1)-methyltransferase"/>
    <property type="match status" value="1"/>
</dbReference>
<dbReference type="InterPro" id="IPR030382">
    <property type="entry name" value="MeTrfase_TRM5/TYW2"/>
</dbReference>
<dbReference type="Proteomes" id="UP000663874">
    <property type="component" value="Unassembled WGS sequence"/>
</dbReference>
<evidence type="ECO:0000313" key="14">
    <source>
        <dbReference type="EMBL" id="CAF0968467.1"/>
    </source>
</evidence>
<dbReference type="GO" id="GO:0052906">
    <property type="term" value="F:tRNA (guanine(37)-N1)-methyltransferase activity"/>
    <property type="evidence" value="ECO:0007669"/>
    <property type="project" value="UniProtKB-UniRule"/>
</dbReference>
<evidence type="ECO:0000256" key="6">
    <source>
        <dbReference type="ARBA" id="ARBA00022694"/>
    </source>
</evidence>
<dbReference type="Proteomes" id="UP000663823">
    <property type="component" value="Unassembled WGS sequence"/>
</dbReference>
<evidence type="ECO:0000256" key="7">
    <source>
        <dbReference type="ARBA" id="ARBA00023128"/>
    </source>
</evidence>
<dbReference type="Pfam" id="PF02475">
    <property type="entry name" value="TRM5-TYW2_MTfase"/>
    <property type="match status" value="1"/>
</dbReference>
<reference evidence="15" key="1">
    <citation type="submission" date="2021-02" db="EMBL/GenBank/DDBJ databases">
        <authorList>
            <person name="Nowell W R."/>
        </authorList>
    </citation>
    <scope>NUCLEOTIDE SEQUENCE</scope>
</reference>
<keyword evidence="4 11" id="KW-0808">Transferase</keyword>
<name>A0A818VDP1_9BILA</name>
<dbReference type="EC" id="2.1.1.228" evidence="11"/>
<feature type="binding site" evidence="11">
    <location>
        <position position="345"/>
    </location>
    <ligand>
        <name>S-adenosyl-L-methionine</name>
        <dbReference type="ChEBI" id="CHEBI:59789"/>
    </ligand>
</feature>
<dbReference type="InterPro" id="IPR025792">
    <property type="entry name" value="tRNA_Gua_MeTrfase_euk"/>
</dbReference>
<proteinExistence type="inferred from homology"/>
<evidence type="ECO:0000256" key="8">
    <source>
        <dbReference type="ARBA" id="ARBA00023242"/>
    </source>
</evidence>
<comment type="subunit">
    <text evidence="11">Monomer.</text>
</comment>
<comment type="caution">
    <text evidence="15">The sequence shown here is derived from an EMBL/GenBank/DDBJ whole genome shotgun (WGS) entry which is preliminary data.</text>
</comment>
<evidence type="ECO:0000256" key="3">
    <source>
        <dbReference type="ARBA" id="ARBA00022603"/>
    </source>
</evidence>
<feature type="compositionally biased region" description="Basic and acidic residues" evidence="12">
    <location>
        <begin position="457"/>
        <end position="468"/>
    </location>
</feature>
<dbReference type="PANTHER" id="PTHR23245:SF36">
    <property type="entry name" value="TRNA (GUANINE(37)-N1)-METHYLTRANSFERASE"/>
    <property type="match status" value="1"/>
</dbReference>
<organism evidence="15 17">
    <name type="scientific">Rotaria sordida</name>
    <dbReference type="NCBI Taxonomy" id="392033"/>
    <lineage>
        <taxon>Eukaryota</taxon>
        <taxon>Metazoa</taxon>
        <taxon>Spiralia</taxon>
        <taxon>Gnathifera</taxon>
        <taxon>Rotifera</taxon>
        <taxon>Eurotatoria</taxon>
        <taxon>Bdelloidea</taxon>
        <taxon>Philodinida</taxon>
        <taxon>Philodinidae</taxon>
        <taxon>Rotaria</taxon>
    </lineage>
</organism>
<dbReference type="InterPro" id="IPR056744">
    <property type="entry name" value="TRM5/TYW2-like_N"/>
</dbReference>
<dbReference type="GO" id="GO:0070901">
    <property type="term" value="P:mitochondrial tRNA methylation"/>
    <property type="evidence" value="ECO:0007669"/>
    <property type="project" value="TreeGrafter"/>
</dbReference>
<protein>
    <recommendedName>
        <fullName evidence="11">tRNA (guanine(37)-N1)-methyltransferase</fullName>
        <ecNumber evidence="11">2.1.1.228</ecNumber>
    </recommendedName>
    <alternativeName>
        <fullName evidence="11">M1G-methyltransferase</fullName>
    </alternativeName>
    <alternativeName>
        <fullName evidence="11">tRNA [GM37] methyltransferase</fullName>
    </alternativeName>
    <alternativeName>
        <fullName evidence="11">tRNA methyltransferase 5 homolog</fullName>
    </alternativeName>
</protein>
<dbReference type="AlphaFoldDB" id="A0A818VDP1"/>
<dbReference type="EMBL" id="CAJOBE010004038">
    <property type="protein sequence ID" value="CAF3913087.1"/>
    <property type="molecule type" value="Genomic_DNA"/>
</dbReference>
<evidence type="ECO:0000256" key="4">
    <source>
        <dbReference type="ARBA" id="ARBA00022679"/>
    </source>
</evidence>
<dbReference type="GO" id="GO:0002939">
    <property type="term" value="P:tRNA N1-guanine methylation"/>
    <property type="evidence" value="ECO:0007669"/>
    <property type="project" value="TreeGrafter"/>
</dbReference>
<dbReference type="HAMAP" id="MF_03152">
    <property type="entry name" value="TRM5"/>
    <property type="match status" value="1"/>
</dbReference>
<feature type="binding site" evidence="11">
    <location>
        <position position="236"/>
    </location>
    <ligand>
        <name>S-adenosyl-L-methionine</name>
        <dbReference type="ChEBI" id="CHEBI:59789"/>
    </ligand>
</feature>
<evidence type="ECO:0000256" key="2">
    <source>
        <dbReference type="ARBA" id="ARBA00022490"/>
    </source>
</evidence>
<dbReference type="Gene3D" id="3.40.50.150">
    <property type="entry name" value="Vaccinia Virus protein VP39"/>
    <property type="match status" value="1"/>
</dbReference>
<comment type="catalytic activity">
    <reaction evidence="10 11">
        <text>guanosine(37) in tRNA + S-adenosyl-L-methionine = N(1)-methylguanosine(37) in tRNA + S-adenosyl-L-homocysteine + H(+)</text>
        <dbReference type="Rhea" id="RHEA:36899"/>
        <dbReference type="Rhea" id="RHEA-COMP:10145"/>
        <dbReference type="Rhea" id="RHEA-COMP:10147"/>
        <dbReference type="ChEBI" id="CHEBI:15378"/>
        <dbReference type="ChEBI" id="CHEBI:57856"/>
        <dbReference type="ChEBI" id="CHEBI:59789"/>
        <dbReference type="ChEBI" id="CHEBI:73542"/>
        <dbReference type="ChEBI" id="CHEBI:74269"/>
        <dbReference type="EC" id="2.1.1.228"/>
    </reaction>
</comment>
<sequence>MCRFSYKFIRSLRNMHIKLPLSLKGMTKLDREQFTQIITVPYVNIPVECIQTSKWKNSLLTLHSFKNVRDLQPISKTHKQVLFDPDIIKTKEDIVKIVPSIEKYVEKSFDFTSITLTYANYSIDQVIKAILPDDLGKDKPINTGSGYSLVGHIAHFNLKDAVLPYKHIIAQVVLDKLPNVKTVVNKLHEIDSVYRNFELEILAGEPNTIVKCRESKAIFQFDFAKVYWNPRLSTERERIVNILHHNDLVFDVFAGVGPFVVPALMVGCTVYGNDINPESFKWMTINLKNNQPKKSSNQYYVFNIDGREFLQTIVLPRIENYQQEIKNDNEKKWCLSNNKIVILMNLPEIALTFLDVLSEWLSTNIEEKEQWILPIHIYCYTFSKADNRDEDIRMRLKSILPIINDEQITCRFVRQVAPNKDMMCVRIILFNKKNTDEILSTEKTNNKDEEEEEEEEVPAKRFKQDSSE</sequence>
<feature type="region of interest" description="Disordered" evidence="12">
    <location>
        <begin position="439"/>
        <end position="468"/>
    </location>
</feature>
<dbReference type="SUPFAM" id="SSF53335">
    <property type="entry name" value="S-adenosyl-L-methionine-dependent methyltransferases"/>
    <property type="match status" value="1"/>
</dbReference>
<evidence type="ECO:0000256" key="12">
    <source>
        <dbReference type="SAM" id="MobiDB-lite"/>
    </source>
</evidence>
<gene>
    <name evidence="16" type="ORF">FNK824_LOCUS21200</name>
    <name evidence="15" type="ORF">OTI717_LOCUS13183</name>
    <name evidence="14" type="ORF">RFH988_LOCUS12500</name>
</gene>
<evidence type="ECO:0000256" key="1">
    <source>
        <dbReference type="ARBA" id="ARBA00009775"/>
    </source>
</evidence>
<evidence type="ECO:0000256" key="5">
    <source>
        <dbReference type="ARBA" id="ARBA00022691"/>
    </source>
</evidence>